<dbReference type="InterPro" id="IPR035919">
    <property type="entry name" value="EAL_sf"/>
</dbReference>
<evidence type="ECO:0000313" key="3">
    <source>
        <dbReference type="Proteomes" id="UP000241229"/>
    </source>
</evidence>
<gene>
    <name evidence="2" type="ORF">C7I84_11140</name>
</gene>
<keyword evidence="3" id="KW-1185">Reference proteome</keyword>
<dbReference type="OrthoDB" id="1673646at2"/>
<name>A0A2P7SDU3_9HYPH</name>
<organism evidence="2 3">
    <name type="scientific">Kumtagia ephedrae</name>
    <dbReference type="NCBI Taxonomy" id="2116701"/>
    <lineage>
        <taxon>Bacteria</taxon>
        <taxon>Pseudomonadati</taxon>
        <taxon>Pseudomonadota</taxon>
        <taxon>Alphaproteobacteria</taxon>
        <taxon>Hyphomicrobiales</taxon>
        <taxon>Phyllobacteriaceae</taxon>
        <taxon>Kumtagia</taxon>
    </lineage>
</organism>
<sequence>MRVTVPCWPEAEADVSPSGIFAHIARDGDGSSVGVWGAFTLRTAFQPIFAFHENTLAIAAFEGLIRPYRHGQPVQPAAFLAALPVGDRLQVETLARTLHLANAATCLPESASVFVNFDPSIFVDRSIASAALSDTRNTLAQVGIKPGRVVCEVTEQRSASQQVLRDFVRSFRQAGFRIAIDDYGAEDSDIERIRVLRPEIVKFDAHWVARLMETGPGLGLLKAMVGIFAGQGITTVFEGIEESRQIGLAEQAGVAMVQGFALARPELAPASFATFPRTAMPVARRGRGQPVHSMAGLAGETFGPRFGRKVAP</sequence>
<comment type="caution">
    <text evidence="2">The sequence shown here is derived from an EMBL/GenBank/DDBJ whole genome shotgun (WGS) entry which is preliminary data.</text>
</comment>
<dbReference type="CDD" id="cd01948">
    <property type="entry name" value="EAL"/>
    <property type="match status" value="1"/>
</dbReference>
<accession>A0A2P7SDU3</accession>
<dbReference type="PANTHER" id="PTHR33121:SF76">
    <property type="entry name" value="SIGNALING PROTEIN"/>
    <property type="match status" value="1"/>
</dbReference>
<proteinExistence type="predicted"/>
<dbReference type="Gene3D" id="3.20.20.450">
    <property type="entry name" value="EAL domain"/>
    <property type="match status" value="1"/>
</dbReference>
<dbReference type="SUPFAM" id="SSF141868">
    <property type="entry name" value="EAL domain-like"/>
    <property type="match status" value="1"/>
</dbReference>
<dbReference type="InterPro" id="IPR001633">
    <property type="entry name" value="EAL_dom"/>
</dbReference>
<reference evidence="2 3" key="1">
    <citation type="submission" date="2018-03" db="EMBL/GenBank/DDBJ databases">
        <title>The draft genome of Mesorhizobium sp. 6GN-30.</title>
        <authorList>
            <person name="Liu L."/>
            <person name="Li L."/>
            <person name="Wang T."/>
            <person name="Zhang X."/>
            <person name="Liang L."/>
        </authorList>
    </citation>
    <scope>NUCLEOTIDE SEQUENCE [LARGE SCALE GENOMIC DNA]</scope>
    <source>
        <strain evidence="2 3">6GN30</strain>
    </source>
</reference>
<dbReference type="GO" id="GO:0071111">
    <property type="term" value="F:cyclic-guanylate-specific phosphodiesterase activity"/>
    <property type="evidence" value="ECO:0007669"/>
    <property type="project" value="InterPro"/>
</dbReference>
<dbReference type="EMBL" id="PXYK01000009">
    <property type="protein sequence ID" value="PSJ60525.1"/>
    <property type="molecule type" value="Genomic_DNA"/>
</dbReference>
<evidence type="ECO:0000313" key="2">
    <source>
        <dbReference type="EMBL" id="PSJ60525.1"/>
    </source>
</evidence>
<evidence type="ECO:0000259" key="1">
    <source>
        <dbReference type="PROSITE" id="PS50883"/>
    </source>
</evidence>
<dbReference type="PANTHER" id="PTHR33121">
    <property type="entry name" value="CYCLIC DI-GMP PHOSPHODIESTERASE PDEF"/>
    <property type="match status" value="1"/>
</dbReference>
<feature type="domain" description="EAL" evidence="1">
    <location>
        <begin position="21"/>
        <end position="279"/>
    </location>
</feature>
<dbReference type="Pfam" id="PF00563">
    <property type="entry name" value="EAL"/>
    <property type="match status" value="1"/>
</dbReference>
<dbReference type="PROSITE" id="PS50883">
    <property type="entry name" value="EAL"/>
    <property type="match status" value="1"/>
</dbReference>
<dbReference type="InterPro" id="IPR050706">
    <property type="entry name" value="Cyclic-di-GMP_PDE-like"/>
</dbReference>
<dbReference type="Proteomes" id="UP000241229">
    <property type="component" value="Unassembled WGS sequence"/>
</dbReference>
<protein>
    <submittedName>
        <fullName evidence="2">EAL domain-containing protein</fullName>
    </submittedName>
</protein>
<dbReference type="SMART" id="SM00052">
    <property type="entry name" value="EAL"/>
    <property type="match status" value="1"/>
</dbReference>
<dbReference type="AlphaFoldDB" id="A0A2P7SDU3"/>